<dbReference type="NCBIfam" id="NF001211">
    <property type="entry name" value="PRK00179.1"/>
    <property type="match status" value="1"/>
</dbReference>
<dbReference type="InterPro" id="IPR035476">
    <property type="entry name" value="SIS_PGI_1"/>
</dbReference>
<dbReference type="Pfam" id="PF00342">
    <property type="entry name" value="PGI"/>
    <property type="match status" value="1"/>
</dbReference>
<accession>A0A1Y2K5G4</accession>
<evidence type="ECO:0000256" key="6">
    <source>
        <dbReference type="ARBA" id="ARBA00029321"/>
    </source>
</evidence>
<dbReference type="PROSITE" id="PS00174">
    <property type="entry name" value="P_GLUCOSE_ISOMERASE_2"/>
    <property type="match status" value="1"/>
</dbReference>
<evidence type="ECO:0000256" key="5">
    <source>
        <dbReference type="ARBA" id="ARBA00023235"/>
    </source>
</evidence>
<feature type="active site" evidence="7">
    <location>
        <position position="489"/>
    </location>
</feature>
<comment type="similarity">
    <text evidence="2 7 8">Belongs to the GPI family.</text>
</comment>
<dbReference type="EC" id="5.3.1.9" evidence="7"/>
<dbReference type="PROSITE" id="PS51463">
    <property type="entry name" value="P_GLUCOSE_ISOMERASE_3"/>
    <property type="match status" value="1"/>
</dbReference>
<dbReference type="PANTHER" id="PTHR11469">
    <property type="entry name" value="GLUCOSE-6-PHOSPHATE ISOMERASE"/>
    <property type="match status" value="1"/>
</dbReference>
<protein>
    <recommendedName>
        <fullName evidence="7">Glucose-6-phosphate isomerase</fullName>
        <shortName evidence="7">GPI</shortName>
        <ecNumber evidence="7">5.3.1.9</ecNumber>
    </recommendedName>
    <alternativeName>
        <fullName evidence="7">Phosphoglucose isomerase</fullName>
        <shortName evidence="7">PGI</shortName>
    </alternativeName>
    <alternativeName>
        <fullName evidence="7">Phosphohexose isomerase</fullName>
        <shortName evidence="7">PHI</shortName>
    </alternativeName>
</protein>
<comment type="pathway">
    <text evidence="1 7 8">Carbohydrate degradation; glycolysis; D-glyceraldehyde 3-phosphate and glycerone phosphate from D-glucose: step 2/4.</text>
</comment>
<dbReference type="InterPro" id="IPR001672">
    <property type="entry name" value="G6P_Isomerase"/>
</dbReference>
<dbReference type="AlphaFoldDB" id="A0A1Y2K5G4"/>
<dbReference type="GO" id="GO:0006096">
    <property type="term" value="P:glycolytic process"/>
    <property type="evidence" value="ECO:0007669"/>
    <property type="project" value="UniProtKB-UniRule"/>
</dbReference>
<dbReference type="STRING" id="1434232.MAIT1_02968"/>
<dbReference type="PROSITE" id="PS00765">
    <property type="entry name" value="P_GLUCOSE_ISOMERASE_1"/>
    <property type="match status" value="1"/>
</dbReference>
<evidence type="ECO:0000313" key="10">
    <source>
        <dbReference type="Proteomes" id="UP000194003"/>
    </source>
</evidence>
<evidence type="ECO:0000313" key="9">
    <source>
        <dbReference type="EMBL" id="OSM04869.1"/>
    </source>
</evidence>
<evidence type="ECO:0000256" key="4">
    <source>
        <dbReference type="ARBA" id="ARBA00023152"/>
    </source>
</evidence>
<dbReference type="EMBL" id="LVJN01000018">
    <property type="protein sequence ID" value="OSM04869.1"/>
    <property type="molecule type" value="Genomic_DNA"/>
</dbReference>
<dbReference type="PRINTS" id="PR00662">
    <property type="entry name" value="G6PISOMERASE"/>
</dbReference>
<dbReference type="Proteomes" id="UP000194003">
    <property type="component" value="Unassembled WGS sequence"/>
</dbReference>
<keyword evidence="7" id="KW-0963">Cytoplasm</keyword>
<keyword evidence="10" id="KW-1185">Reference proteome</keyword>
<dbReference type="HAMAP" id="MF_00473">
    <property type="entry name" value="G6P_isomerase"/>
    <property type="match status" value="1"/>
</dbReference>
<dbReference type="GO" id="GO:0005829">
    <property type="term" value="C:cytosol"/>
    <property type="evidence" value="ECO:0007669"/>
    <property type="project" value="TreeGrafter"/>
</dbReference>
<comment type="pathway">
    <text evidence="7">Carbohydrate biosynthesis; gluconeogenesis.</text>
</comment>
<dbReference type="CDD" id="cd05015">
    <property type="entry name" value="SIS_PGI_1"/>
    <property type="match status" value="1"/>
</dbReference>
<feature type="active site" description="Proton donor" evidence="7">
    <location>
        <position position="330"/>
    </location>
</feature>
<dbReference type="InterPro" id="IPR018189">
    <property type="entry name" value="Phosphoglucose_isomerase_CS"/>
</dbReference>
<dbReference type="InterPro" id="IPR046348">
    <property type="entry name" value="SIS_dom_sf"/>
</dbReference>
<dbReference type="InterPro" id="IPR023096">
    <property type="entry name" value="G6P_Isomerase_C"/>
</dbReference>
<dbReference type="UniPathway" id="UPA00109">
    <property type="reaction ID" value="UER00181"/>
</dbReference>
<dbReference type="GO" id="GO:0051156">
    <property type="term" value="P:glucose 6-phosphate metabolic process"/>
    <property type="evidence" value="ECO:0007669"/>
    <property type="project" value="TreeGrafter"/>
</dbReference>
<dbReference type="GO" id="GO:0004347">
    <property type="term" value="F:glucose-6-phosphate isomerase activity"/>
    <property type="evidence" value="ECO:0007669"/>
    <property type="project" value="UniProtKB-UniRule"/>
</dbReference>
<dbReference type="FunFam" id="3.40.50.10490:FF:000004">
    <property type="entry name" value="Glucose-6-phosphate isomerase"/>
    <property type="match status" value="1"/>
</dbReference>
<dbReference type="Gene3D" id="3.40.50.10490">
    <property type="entry name" value="Glucose-6-phosphate isomerase like protein, domain 1"/>
    <property type="match status" value="2"/>
</dbReference>
<evidence type="ECO:0000256" key="3">
    <source>
        <dbReference type="ARBA" id="ARBA00022432"/>
    </source>
</evidence>
<organism evidence="9 10">
    <name type="scientific">Magnetofaba australis IT-1</name>
    <dbReference type="NCBI Taxonomy" id="1434232"/>
    <lineage>
        <taxon>Bacteria</taxon>
        <taxon>Pseudomonadati</taxon>
        <taxon>Pseudomonadota</taxon>
        <taxon>Magnetococcia</taxon>
        <taxon>Magnetococcales</taxon>
        <taxon>Magnetococcaceae</taxon>
        <taxon>Magnetofaba</taxon>
    </lineage>
</organism>
<gene>
    <name evidence="7" type="primary">pgi</name>
    <name evidence="9" type="ORF">MAIT1_02968</name>
</gene>
<dbReference type="GO" id="GO:0097367">
    <property type="term" value="F:carbohydrate derivative binding"/>
    <property type="evidence" value="ECO:0007669"/>
    <property type="project" value="InterPro"/>
</dbReference>
<comment type="function">
    <text evidence="7">Catalyzes the reversible isomerization of glucose-6-phosphate to fructose-6-phosphate.</text>
</comment>
<evidence type="ECO:0000256" key="7">
    <source>
        <dbReference type="HAMAP-Rule" id="MF_00473"/>
    </source>
</evidence>
<comment type="catalytic activity">
    <reaction evidence="6 7 8">
        <text>alpha-D-glucose 6-phosphate = beta-D-fructose 6-phosphate</text>
        <dbReference type="Rhea" id="RHEA:11816"/>
        <dbReference type="ChEBI" id="CHEBI:57634"/>
        <dbReference type="ChEBI" id="CHEBI:58225"/>
        <dbReference type="EC" id="5.3.1.9"/>
    </reaction>
</comment>
<keyword evidence="4 7" id="KW-0324">Glycolysis</keyword>
<reference evidence="9 10" key="1">
    <citation type="journal article" date="2016" name="BMC Genomics">
        <title>Combined genomic and structural analyses of a cultured magnetotactic bacterium reveals its niche adaptation to a dynamic environment.</title>
        <authorList>
            <person name="Araujo A.C."/>
            <person name="Morillo V."/>
            <person name="Cypriano J."/>
            <person name="Teixeira L.C."/>
            <person name="Leao P."/>
            <person name="Lyra S."/>
            <person name="Almeida L.G."/>
            <person name="Bazylinski D.A."/>
            <person name="Vasconcellos A.T."/>
            <person name="Abreu F."/>
            <person name="Lins U."/>
        </authorList>
    </citation>
    <scope>NUCLEOTIDE SEQUENCE [LARGE SCALE GENOMIC DNA]</scope>
    <source>
        <strain evidence="9 10">IT-1</strain>
    </source>
</reference>
<dbReference type="FunFam" id="1.10.1390.10:FF:000001">
    <property type="entry name" value="Glucose-6-phosphate isomerase"/>
    <property type="match status" value="1"/>
</dbReference>
<comment type="caution">
    <text evidence="9">The sequence shown here is derived from an EMBL/GenBank/DDBJ whole genome shotgun (WGS) entry which is preliminary data.</text>
</comment>
<feature type="active site" evidence="7">
    <location>
        <position position="361"/>
    </location>
</feature>
<evidence type="ECO:0000256" key="8">
    <source>
        <dbReference type="RuleBase" id="RU000612"/>
    </source>
</evidence>
<dbReference type="PANTHER" id="PTHR11469:SF1">
    <property type="entry name" value="GLUCOSE-6-PHOSPHATE ISOMERASE"/>
    <property type="match status" value="1"/>
</dbReference>
<comment type="subcellular location">
    <subcellularLocation>
        <location evidence="7">Cytoplasm</location>
    </subcellularLocation>
</comment>
<dbReference type="Gene3D" id="1.10.1390.10">
    <property type="match status" value="1"/>
</dbReference>
<dbReference type="GO" id="GO:0006094">
    <property type="term" value="P:gluconeogenesis"/>
    <property type="evidence" value="ECO:0007669"/>
    <property type="project" value="UniProtKB-UniRule"/>
</dbReference>
<dbReference type="UniPathway" id="UPA00138"/>
<sequence>MHMRTLFEEDPQRFGFFSRRHGPMLLDFSKNRITRETLHLLVGLARARGLDAARAAMFNGEHINVTEGRAVLHTALRNRSDRPVMVKGKDVMPEVRAVLERMRRFSDAVRSGDWTGANGTPIRDVVNIGIGGSDLGPVMVCEALKPFAGKGPAVHFVSNVDATHITETLKNLDPATTLFLVASKTFTTQETLTNAHTARAWLVEELGEQAVSLHFAALSTNADAVSQFGIDLENMFPFWDWVGGRYSLWSAIGLSIAVAIGFENFETLLDGAHDMDEHYRTEPLEENLPVLKALVGIWNQNFLGARALAVLPYDQYLHRLPAYLQQADMESNGKSVTLDGMPVDYATGPLLFGEPGTNGQHSFYQLLHQGPETIPADFIAIAQSHNESGEHHDILLSNVLAQAEALMRGKTAEEARGELVAQGLEGEALEALVPHKVFPGNRPSNTLVIERLDPRALGMLIALYEHVIHAQGVIWGVNSYDQWGVELGKQLAKKILPELTAPGAVAAHDCSTNGLINHCKTLRGRTAE</sequence>
<evidence type="ECO:0000256" key="1">
    <source>
        <dbReference type="ARBA" id="ARBA00004926"/>
    </source>
</evidence>
<keyword evidence="3 7" id="KW-0312">Gluconeogenesis</keyword>
<name>A0A1Y2K5G4_9PROT</name>
<keyword evidence="5 7" id="KW-0413">Isomerase</keyword>
<dbReference type="SUPFAM" id="SSF53697">
    <property type="entry name" value="SIS domain"/>
    <property type="match status" value="1"/>
</dbReference>
<dbReference type="CDD" id="cd05016">
    <property type="entry name" value="SIS_PGI_2"/>
    <property type="match status" value="1"/>
</dbReference>
<dbReference type="GO" id="GO:0048029">
    <property type="term" value="F:monosaccharide binding"/>
    <property type="evidence" value="ECO:0007669"/>
    <property type="project" value="TreeGrafter"/>
</dbReference>
<evidence type="ECO:0000256" key="2">
    <source>
        <dbReference type="ARBA" id="ARBA00006604"/>
    </source>
</evidence>
<dbReference type="InterPro" id="IPR035482">
    <property type="entry name" value="SIS_PGI_2"/>
</dbReference>
<proteinExistence type="inferred from homology"/>